<evidence type="ECO:0000313" key="3">
    <source>
        <dbReference type="EMBL" id="KAF6005096.1"/>
    </source>
</evidence>
<evidence type="ECO:0000259" key="2">
    <source>
        <dbReference type="PROSITE" id="PS50078"/>
    </source>
</evidence>
<reference evidence="3 4" key="1">
    <citation type="journal article" date="2020" name="J. Phycol.">
        <title>Comparative genome analysis reveals Cyanidiococcus gen. nov., a new extremophilic red algal genus sister to Cyanidioschyzon (Cyanidioschyzonaceae, Rhodophyta).</title>
        <authorList>
            <person name="Liu S.-L."/>
            <person name="Chiang Y.-R."/>
            <person name="Yoon H.S."/>
            <person name="Fu H.-Y."/>
        </authorList>
    </citation>
    <scope>NUCLEOTIDE SEQUENCE [LARGE SCALE GENOMIC DNA]</scope>
    <source>
        <strain evidence="3 4">THAL066</strain>
    </source>
</reference>
<evidence type="ECO:0000313" key="4">
    <source>
        <dbReference type="Proteomes" id="UP000530660"/>
    </source>
</evidence>
<accession>A0A7J7IPP6</accession>
<feature type="domain" description="POLO box" evidence="2">
    <location>
        <begin position="113"/>
        <end position="191"/>
    </location>
</feature>
<proteinExistence type="predicted"/>
<protein>
    <submittedName>
        <fullName evidence="3">Serine/threonine-protein kinase plk1</fullName>
    </submittedName>
</protein>
<dbReference type="Proteomes" id="UP000530660">
    <property type="component" value="Unassembled WGS sequence"/>
</dbReference>
<dbReference type="InterPro" id="IPR033695">
    <property type="entry name" value="POLO_box_2"/>
</dbReference>
<dbReference type="AlphaFoldDB" id="A0A7J7IPP6"/>
<evidence type="ECO:0000256" key="1">
    <source>
        <dbReference type="SAM" id="MobiDB-lite"/>
    </source>
</evidence>
<dbReference type="CDD" id="cd13117">
    <property type="entry name" value="POLO_box_2"/>
    <property type="match status" value="1"/>
</dbReference>
<dbReference type="PROSITE" id="PS50078">
    <property type="entry name" value="POLO_BOX"/>
    <property type="match status" value="1"/>
</dbReference>
<dbReference type="Pfam" id="PF00659">
    <property type="entry name" value="POLO_box"/>
    <property type="match status" value="1"/>
</dbReference>
<dbReference type="EMBL" id="VWRR01000001">
    <property type="protein sequence ID" value="KAF6005096.1"/>
    <property type="molecule type" value="Genomic_DNA"/>
</dbReference>
<dbReference type="SUPFAM" id="SSF82615">
    <property type="entry name" value="Polo-box domain"/>
    <property type="match status" value="1"/>
</dbReference>
<sequence>MQPRFSCTQEAMPAPSSMSNENAWRSAATMTGKVFTWDDYRESLRKKVTLLRHFRQHLDDHLPPGQEPPHECGTILTNAGLETIPASTNRPAGIRHAAVTTSATTAGAHRPVHLKRWMRTRHAMIFRLSNRVIQVDFFDTTQLVLSASQSIVTYRDKQGRRIQLWLHAIPNCPELVKRLRYLRDILGHLTQQQLQ</sequence>
<keyword evidence="3" id="KW-0808">Transferase</keyword>
<comment type="caution">
    <text evidence="3">The sequence shown here is derived from an EMBL/GenBank/DDBJ whole genome shotgun (WGS) entry which is preliminary data.</text>
</comment>
<dbReference type="Gene3D" id="3.30.1120.30">
    <property type="entry name" value="POLO box domain"/>
    <property type="match status" value="2"/>
</dbReference>
<dbReference type="GO" id="GO:0016301">
    <property type="term" value="F:kinase activity"/>
    <property type="evidence" value="ECO:0007669"/>
    <property type="project" value="UniProtKB-KW"/>
</dbReference>
<name>A0A7J7IPP6_9RHOD</name>
<organism evidence="3 4">
    <name type="scientific">Cyanidiococcus yangmingshanensis</name>
    <dbReference type="NCBI Taxonomy" id="2690220"/>
    <lineage>
        <taxon>Eukaryota</taxon>
        <taxon>Rhodophyta</taxon>
        <taxon>Bangiophyceae</taxon>
        <taxon>Cyanidiales</taxon>
        <taxon>Cyanidiaceae</taxon>
        <taxon>Cyanidiococcus</taxon>
    </lineage>
</organism>
<keyword evidence="4" id="KW-1185">Reference proteome</keyword>
<dbReference type="InterPro" id="IPR000959">
    <property type="entry name" value="POLO_box_dom"/>
</dbReference>
<dbReference type="InterPro" id="IPR036947">
    <property type="entry name" value="POLO_box_dom_sf"/>
</dbReference>
<feature type="region of interest" description="Disordered" evidence="1">
    <location>
        <begin position="1"/>
        <end position="20"/>
    </location>
</feature>
<gene>
    <name evidence="3" type="primary">PLK1_2</name>
    <name evidence="3" type="ORF">F1559_000361</name>
</gene>
<keyword evidence="3" id="KW-0418">Kinase</keyword>
<dbReference type="OrthoDB" id="410374at2759"/>